<dbReference type="InterPro" id="IPR029063">
    <property type="entry name" value="SAM-dependent_MTases_sf"/>
</dbReference>
<comment type="function">
    <text evidence="6">Specifically methylates the N7 position of guanine in position 527 of 16S rRNA.</text>
</comment>
<comment type="caution">
    <text evidence="6">Lacks conserved residue(s) required for the propagation of feature annotation.</text>
</comment>
<dbReference type="SUPFAM" id="SSF53335">
    <property type="entry name" value="S-adenosyl-L-methionine-dependent methyltransferases"/>
    <property type="match status" value="1"/>
</dbReference>
<evidence type="ECO:0000313" key="8">
    <source>
        <dbReference type="Proteomes" id="UP001197378"/>
    </source>
</evidence>
<feature type="binding site" evidence="6">
    <location>
        <begin position="132"/>
        <end position="133"/>
    </location>
    <ligand>
        <name>S-adenosyl-L-methionine</name>
        <dbReference type="ChEBI" id="CHEBI:59789"/>
    </ligand>
</feature>
<keyword evidence="8" id="KW-1185">Reference proteome</keyword>
<evidence type="ECO:0000256" key="2">
    <source>
        <dbReference type="ARBA" id="ARBA00022552"/>
    </source>
</evidence>
<organism evidence="7 8">
    <name type="scientific">Igneacidithiobacillus copahuensis</name>
    <dbReference type="NCBI Taxonomy" id="2724909"/>
    <lineage>
        <taxon>Bacteria</taxon>
        <taxon>Pseudomonadati</taxon>
        <taxon>Pseudomonadota</taxon>
        <taxon>Acidithiobacillia</taxon>
        <taxon>Acidithiobacillales</taxon>
        <taxon>Acidithiobacillaceae</taxon>
        <taxon>Igneacidithiobacillus</taxon>
    </lineage>
</organism>
<comment type="subcellular location">
    <subcellularLocation>
        <location evidence="6">Cytoplasm</location>
    </subcellularLocation>
</comment>
<comment type="catalytic activity">
    <reaction evidence="6">
        <text>guanosine(527) in 16S rRNA + S-adenosyl-L-methionine = N(7)-methylguanosine(527) in 16S rRNA + S-adenosyl-L-homocysteine</text>
        <dbReference type="Rhea" id="RHEA:42732"/>
        <dbReference type="Rhea" id="RHEA-COMP:10209"/>
        <dbReference type="Rhea" id="RHEA-COMP:10210"/>
        <dbReference type="ChEBI" id="CHEBI:57856"/>
        <dbReference type="ChEBI" id="CHEBI:59789"/>
        <dbReference type="ChEBI" id="CHEBI:74269"/>
        <dbReference type="ChEBI" id="CHEBI:74480"/>
        <dbReference type="EC" id="2.1.1.170"/>
    </reaction>
</comment>
<keyword evidence="4 6" id="KW-0808">Transferase</keyword>
<dbReference type="InterPro" id="IPR003682">
    <property type="entry name" value="rRNA_ssu_MeTfrase_G"/>
</dbReference>
<evidence type="ECO:0000313" key="7">
    <source>
        <dbReference type="EMBL" id="MBU2787109.1"/>
    </source>
</evidence>
<dbReference type="EC" id="2.1.1.170" evidence="6"/>
<dbReference type="GO" id="GO:0070043">
    <property type="term" value="F:rRNA (guanine-N7-)-methyltransferase activity"/>
    <property type="evidence" value="ECO:0007669"/>
    <property type="project" value="UniProtKB-UniRule"/>
</dbReference>
<dbReference type="GO" id="GO:0005829">
    <property type="term" value="C:cytosol"/>
    <property type="evidence" value="ECO:0007669"/>
    <property type="project" value="TreeGrafter"/>
</dbReference>
<dbReference type="Gene3D" id="3.40.50.150">
    <property type="entry name" value="Vaccinia Virus protein VP39"/>
    <property type="match status" value="1"/>
</dbReference>
<name>A0AAE2YMY9_9PROT</name>
<evidence type="ECO:0000256" key="5">
    <source>
        <dbReference type="ARBA" id="ARBA00022691"/>
    </source>
</evidence>
<evidence type="ECO:0000256" key="3">
    <source>
        <dbReference type="ARBA" id="ARBA00022603"/>
    </source>
</evidence>
<feature type="binding site" evidence="6">
    <location>
        <position position="86"/>
    </location>
    <ligand>
        <name>S-adenosyl-L-methionine</name>
        <dbReference type="ChEBI" id="CHEBI:59789"/>
    </ligand>
</feature>
<dbReference type="Proteomes" id="UP001197378">
    <property type="component" value="Unassembled WGS sequence"/>
</dbReference>
<keyword evidence="1 6" id="KW-0963">Cytoplasm</keyword>
<dbReference type="EMBL" id="JAAXYO010000033">
    <property type="protein sequence ID" value="MBU2787109.1"/>
    <property type="molecule type" value="Genomic_DNA"/>
</dbReference>
<reference evidence="7" key="1">
    <citation type="journal article" date="2021" name="ISME J.">
        <title>Genomic evolution of the class Acidithiobacillia: deep-branching Proteobacteria living in extreme acidic conditions.</title>
        <authorList>
            <person name="Moya-Beltran A."/>
            <person name="Beard S."/>
            <person name="Rojas-Villalobos C."/>
            <person name="Issotta F."/>
            <person name="Gallardo Y."/>
            <person name="Ulloa R."/>
            <person name="Giaveno A."/>
            <person name="Degli Esposti M."/>
            <person name="Johnson D.B."/>
            <person name="Quatrini R."/>
        </authorList>
    </citation>
    <scope>NUCLEOTIDE SEQUENCE</scope>
    <source>
        <strain evidence="7">VAN18-1</strain>
    </source>
</reference>
<gene>
    <name evidence="6 7" type="primary">rsmG</name>
    <name evidence="7" type="ORF">HFQ13_02595</name>
</gene>
<feature type="binding site" evidence="6">
    <location>
        <position position="81"/>
    </location>
    <ligand>
        <name>S-adenosyl-L-methionine</name>
        <dbReference type="ChEBI" id="CHEBI:59789"/>
    </ligand>
</feature>
<comment type="caution">
    <text evidence="7">The sequence shown here is derived from an EMBL/GenBank/DDBJ whole genome shotgun (WGS) entry which is preliminary data.</text>
</comment>
<keyword evidence="2 6" id="KW-0698">rRNA processing</keyword>
<dbReference type="NCBIfam" id="TIGR00138">
    <property type="entry name" value="rsmG_gidB"/>
    <property type="match status" value="1"/>
</dbReference>
<sequence>MDGNALRQSLDQGLLAMDLDQEISPQARERLLRYLAELMSWNRTHNLTAIRDPSAAVYRHLLDSMALLPFLPKDRPVYDIGSGAGLPGIPLAVARPQQPFVLVEPAGKRVAFLRHVLSLLGLEQVEVRAQRAEELRYVDGMVLVSRATAELAEFLVMTQSCLQPGVALLLAKGPSWAEEMSRLPPDWAARFVAQPLTVPGQPPRFALCAELESAASSSHWSVPPAVGIL</sequence>
<evidence type="ECO:0000256" key="4">
    <source>
        <dbReference type="ARBA" id="ARBA00022679"/>
    </source>
</evidence>
<dbReference type="PANTHER" id="PTHR31760:SF0">
    <property type="entry name" value="S-ADENOSYL-L-METHIONINE-DEPENDENT METHYLTRANSFERASES SUPERFAMILY PROTEIN"/>
    <property type="match status" value="1"/>
</dbReference>
<accession>A0AAE2YMY9</accession>
<proteinExistence type="inferred from homology"/>
<keyword evidence="3 6" id="KW-0489">Methyltransferase</keyword>
<comment type="similarity">
    <text evidence="6">Belongs to the methyltransferase superfamily. RNA methyltransferase RsmG family.</text>
</comment>
<dbReference type="Pfam" id="PF02527">
    <property type="entry name" value="GidB"/>
    <property type="match status" value="1"/>
</dbReference>
<dbReference type="HAMAP" id="MF_00074">
    <property type="entry name" value="16SrRNA_methyltr_G"/>
    <property type="match status" value="1"/>
</dbReference>
<dbReference type="AlphaFoldDB" id="A0AAE2YMY9"/>
<protein>
    <recommendedName>
        <fullName evidence="6">Ribosomal RNA small subunit methyltransferase G</fullName>
        <ecNumber evidence="6">2.1.1.170</ecNumber>
    </recommendedName>
    <alternativeName>
        <fullName evidence="6">16S rRNA 7-methylguanosine methyltransferase</fullName>
        <shortName evidence="6">16S rRNA m7G methyltransferase</shortName>
    </alternativeName>
</protein>
<evidence type="ECO:0000256" key="6">
    <source>
        <dbReference type="HAMAP-Rule" id="MF_00074"/>
    </source>
</evidence>
<evidence type="ECO:0000256" key="1">
    <source>
        <dbReference type="ARBA" id="ARBA00022490"/>
    </source>
</evidence>
<keyword evidence="5 6" id="KW-0949">S-adenosyl-L-methionine</keyword>
<dbReference type="PANTHER" id="PTHR31760">
    <property type="entry name" value="S-ADENOSYL-L-METHIONINE-DEPENDENT METHYLTRANSFERASES SUPERFAMILY PROTEIN"/>
    <property type="match status" value="1"/>
</dbReference>
<feature type="binding site" evidence="6">
    <location>
        <position position="146"/>
    </location>
    <ligand>
        <name>S-adenosyl-L-methionine</name>
        <dbReference type="ChEBI" id="CHEBI:59789"/>
    </ligand>
</feature>